<name>A0A812SUT5_9DINO</name>
<organism evidence="1 2">
    <name type="scientific">Symbiodinium natans</name>
    <dbReference type="NCBI Taxonomy" id="878477"/>
    <lineage>
        <taxon>Eukaryota</taxon>
        <taxon>Sar</taxon>
        <taxon>Alveolata</taxon>
        <taxon>Dinophyceae</taxon>
        <taxon>Suessiales</taxon>
        <taxon>Symbiodiniaceae</taxon>
        <taxon>Symbiodinium</taxon>
    </lineage>
</organism>
<dbReference type="Proteomes" id="UP000604046">
    <property type="component" value="Unassembled WGS sequence"/>
</dbReference>
<sequence>MARAQEQNHPLLRLHASVNTARLLWLLAALANDQQGHFYDLTHLALLPLLLGRVLRWHVYVTKSAVCSLSATRRLDVKEAGLALSTIREAAPGRAAAPGGVILRLLTLTRQRLSTTIRVLPEVAGAGTPNSQERNKLGKPPSLTTHEITELATRGTSECRDLESIAQAIS</sequence>
<gene>
    <name evidence="1" type="ORF">SNAT2548_LOCUS27976</name>
</gene>
<accession>A0A812SUT5</accession>
<reference evidence="1" key="1">
    <citation type="submission" date="2021-02" db="EMBL/GenBank/DDBJ databases">
        <authorList>
            <person name="Dougan E. K."/>
            <person name="Rhodes N."/>
            <person name="Thang M."/>
            <person name="Chan C."/>
        </authorList>
    </citation>
    <scope>NUCLEOTIDE SEQUENCE</scope>
</reference>
<dbReference type="AlphaFoldDB" id="A0A812SUT5"/>
<keyword evidence="2" id="KW-1185">Reference proteome</keyword>
<dbReference type="EMBL" id="CAJNDS010002498">
    <property type="protein sequence ID" value="CAE7499515.1"/>
    <property type="molecule type" value="Genomic_DNA"/>
</dbReference>
<protein>
    <submittedName>
        <fullName evidence="1">Uncharacterized protein</fullName>
    </submittedName>
</protein>
<proteinExistence type="predicted"/>
<evidence type="ECO:0000313" key="2">
    <source>
        <dbReference type="Proteomes" id="UP000604046"/>
    </source>
</evidence>
<comment type="caution">
    <text evidence="1">The sequence shown here is derived from an EMBL/GenBank/DDBJ whole genome shotgun (WGS) entry which is preliminary data.</text>
</comment>
<evidence type="ECO:0000313" key="1">
    <source>
        <dbReference type="EMBL" id="CAE7499515.1"/>
    </source>
</evidence>